<evidence type="ECO:0000313" key="1">
    <source>
        <dbReference type="EMBL" id="CAI3973057.1"/>
    </source>
</evidence>
<evidence type="ECO:0000313" key="3">
    <source>
        <dbReference type="Proteomes" id="UP001152797"/>
    </source>
</evidence>
<reference evidence="1" key="1">
    <citation type="submission" date="2022-10" db="EMBL/GenBank/DDBJ databases">
        <authorList>
            <person name="Chen Y."/>
            <person name="Dougan E. K."/>
            <person name="Chan C."/>
            <person name="Rhodes N."/>
            <person name="Thang M."/>
        </authorList>
    </citation>
    <scope>NUCLEOTIDE SEQUENCE</scope>
</reference>
<dbReference type="Proteomes" id="UP001152797">
    <property type="component" value="Unassembled WGS sequence"/>
</dbReference>
<accession>A0A9P1FGK5</accession>
<organism evidence="1">
    <name type="scientific">Cladocopium goreaui</name>
    <dbReference type="NCBI Taxonomy" id="2562237"/>
    <lineage>
        <taxon>Eukaryota</taxon>
        <taxon>Sar</taxon>
        <taxon>Alveolata</taxon>
        <taxon>Dinophyceae</taxon>
        <taxon>Suessiales</taxon>
        <taxon>Symbiodiniaceae</taxon>
        <taxon>Cladocopium</taxon>
    </lineage>
</organism>
<evidence type="ECO:0000313" key="2">
    <source>
        <dbReference type="EMBL" id="CAL4760369.1"/>
    </source>
</evidence>
<gene>
    <name evidence="1" type="ORF">C1SCF055_LOCUS1586</name>
</gene>
<reference evidence="2 3" key="2">
    <citation type="submission" date="2024-05" db="EMBL/GenBank/DDBJ databases">
        <authorList>
            <person name="Chen Y."/>
            <person name="Shah S."/>
            <person name="Dougan E. K."/>
            <person name="Thang M."/>
            <person name="Chan C."/>
        </authorList>
    </citation>
    <scope>NUCLEOTIDE SEQUENCE [LARGE SCALE GENOMIC DNA]</scope>
</reference>
<feature type="non-terminal residue" evidence="1">
    <location>
        <position position="657"/>
    </location>
</feature>
<protein>
    <submittedName>
        <fullName evidence="1">Uncharacterized protein</fullName>
    </submittedName>
</protein>
<proteinExistence type="predicted"/>
<sequence length="657" mass="75288">TEIYLNKIGLRMVAGMEIYHNKIGLFVASVNFHNKIGLFVALGNFFIKIGLRMALENFFIKIGLWVALENYLIKIGLCVALENFLIKIGLRTALETFLIKIGLRCMALEIYIKVELYMVTLQFANYVVFLKKGVFMVEVKGMKLWVSHQCRHHGSRLVEDVVVEIKMQPTTKRLSSKLQLEKVMMVELQAQQLIKPLLVRALMVQDCVLRVNVELHNGCPYVAHEFGAKLLTVLEQHQIQQELKKMTLKSILTRGAAGLGDKMSIEMAMLVKLKEVMPTLPEDLALKLVPDLSVLTDPNIGLNLPWNRRKRKRLMMAKNVIIHMYSGPDASYWERRLSNEHTEVLCVDLEASTPSNALDETTFAFLLSLCASKRVKALLGGPPCRTTSALRFQKDDGPPILRTEDHPYGLPSLTPQQAELVTNDSILWLRLMLMYILCEEVRPKEQAQTAFLCEQPQDPAEYRKKEDVDEHQYFSMWRTQEWKSFQEAYNAKLISFDQGLQLLKQSADGFAVKRLHVKDLKILLALFTPMMMSDLLVSLPLEMLPFNNGSNTTCRTTCRPVEIAATVYVLKVAVEHIAEFVIRKITLCLALMTLSSLVILKNNNLEMVNHLNNMLNEINNKRAMKLNMNKVFLLVLHKMNLILSKKNRFLTLWRMKR</sequence>
<dbReference type="EMBL" id="CAMXCT010000051">
    <property type="protein sequence ID" value="CAI3973057.1"/>
    <property type="molecule type" value="Genomic_DNA"/>
</dbReference>
<dbReference type="EMBL" id="CAMXCT030000051">
    <property type="protein sequence ID" value="CAL4760369.1"/>
    <property type="molecule type" value="Genomic_DNA"/>
</dbReference>
<name>A0A9P1FGK5_9DINO</name>
<dbReference type="EMBL" id="CAMXCT020000051">
    <property type="protein sequence ID" value="CAL1126432.1"/>
    <property type="molecule type" value="Genomic_DNA"/>
</dbReference>
<dbReference type="AlphaFoldDB" id="A0A9P1FGK5"/>
<keyword evidence="3" id="KW-1185">Reference proteome</keyword>
<comment type="caution">
    <text evidence="1">The sequence shown here is derived from an EMBL/GenBank/DDBJ whole genome shotgun (WGS) entry which is preliminary data.</text>
</comment>